<feature type="transmembrane region" description="Helical" evidence="9">
    <location>
        <begin position="245"/>
        <end position="267"/>
    </location>
</feature>
<feature type="transmembrane region" description="Helical" evidence="9">
    <location>
        <begin position="430"/>
        <end position="448"/>
    </location>
</feature>
<dbReference type="OrthoDB" id="3900342at2759"/>
<evidence type="ECO:0000256" key="4">
    <source>
        <dbReference type="ARBA" id="ARBA00022475"/>
    </source>
</evidence>
<feature type="transmembrane region" description="Helical" evidence="9">
    <location>
        <begin position="536"/>
        <end position="557"/>
    </location>
</feature>
<dbReference type="InterPro" id="IPR004762">
    <property type="entry name" value="Amino_acid_permease_fungi"/>
</dbReference>
<dbReference type="Pfam" id="PF00324">
    <property type="entry name" value="AA_permease"/>
    <property type="match status" value="1"/>
</dbReference>
<evidence type="ECO:0000256" key="7">
    <source>
        <dbReference type="ARBA" id="ARBA00022989"/>
    </source>
</evidence>
<dbReference type="GO" id="GO:0015171">
    <property type="term" value="F:amino acid transmembrane transporter activity"/>
    <property type="evidence" value="ECO:0007669"/>
    <property type="project" value="TreeGrafter"/>
</dbReference>
<comment type="similarity">
    <text evidence="2">Belongs to the amino acid-polyamine-organocation (APC) superfamily. YAT (TC 2.A.3.10) family.</text>
</comment>
<organism evidence="11 12">
    <name type="scientific">Ambrosiozyma monospora</name>
    <name type="common">Yeast</name>
    <name type="synonym">Endomycopsis monosporus</name>
    <dbReference type="NCBI Taxonomy" id="43982"/>
    <lineage>
        <taxon>Eukaryota</taxon>
        <taxon>Fungi</taxon>
        <taxon>Dikarya</taxon>
        <taxon>Ascomycota</taxon>
        <taxon>Saccharomycotina</taxon>
        <taxon>Pichiomycetes</taxon>
        <taxon>Pichiales</taxon>
        <taxon>Pichiaceae</taxon>
        <taxon>Ambrosiozyma</taxon>
    </lineage>
</organism>
<dbReference type="InterPro" id="IPR004841">
    <property type="entry name" value="AA-permease/SLC12A_dom"/>
</dbReference>
<feature type="transmembrane region" description="Helical" evidence="9">
    <location>
        <begin position="108"/>
        <end position="127"/>
    </location>
</feature>
<keyword evidence="5 9" id="KW-0812">Transmembrane</keyword>
<comment type="subcellular location">
    <subcellularLocation>
        <location evidence="1">Cell membrane</location>
        <topology evidence="1">Multi-pass membrane protein</topology>
    </subcellularLocation>
</comment>
<proteinExistence type="inferred from homology"/>
<reference evidence="11" key="1">
    <citation type="submission" date="2023-04" db="EMBL/GenBank/DDBJ databases">
        <title>Ambrosiozyma monospora NBRC 1965.</title>
        <authorList>
            <person name="Ichikawa N."/>
            <person name="Sato H."/>
            <person name="Tonouchi N."/>
        </authorList>
    </citation>
    <scope>NUCLEOTIDE SEQUENCE</scope>
    <source>
        <strain evidence="11">NBRC 1965</strain>
    </source>
</reference>
<feature type="transmembrane region" description="Helical" evidence="9">
    <location>
        <begin position="329"/>
        <end position="350"/>
    </location>
</feature>
<dbReference type="PANTHER" id="PTHR43341">
    <property type="entry name" value="AMINO ACID PERMEASE"/>
    <property type="match status" value="1"/>
</dbReference>
<dbReference type="Proteomes" id="UP001165063">
    <property type="component" value="Unassembled WGS sequence"/>
</dbReference>
<gene>
    <name evidence="11" type="ORF">Amon01_000124700</name>
</gene>
<evidence type="ECO:0000256" key="3">
    <source>
        <dbReference type="ARBA" id="ARBA00022448"/>
    </source>
</evidence>
<keyword evidence="7 9" id="KW-1133">Transmembrane helix</keyword>
<evidence type="ECO:0000313" key="11">
    <source>
        <dbReference type="EMBL" id="GMG20457.1"/>
    </source>
</evidence>
<keyword evidence="12" id="KW-1185">Reference proteome</keyword>
<keyword evidence="3" id="KW-0813">Transport</keyword>
<dbReference type="GO" id="GO:0005886">
    <property type="term" value="C:plasma membrane"/>
    <property type="evidence" value="ECO:0007669"/>
    <property type="project" value="UniProtKB-SubCell"/>
</dbReference>
<comment type="caution">
    <text evidence="11">The sequence shown here is derived from an EMBL/GenBank/DDBJ whole genome shotgun (WGS) entry which is preliminary data.</text>
</comment>
<evidence type="ECO:0000256" key="6">
    <source>
        <dbReference type="ARBA" id="ARBA00022970"/>
    </source>
</evidence>
<dbReference type="EMBL" id="BSXU01000374">
    <property type="protein sequence ID" value="GMG20457.1"/>
    <property type="molecule type" value="Genomic_DNA"/>
</dbReference>
<dbReference type="FunFam" id="1.20.1740.10:FF:000017">
    <property type="entry name" value="Amino acid permease"/>
    <property type="match status" value="1"/>
</dbReference>
<evidence type="ECO:0000256" key="1">
    <source>
        <dbReference type="ARBA" id="ARBA00004651"/>
    </source>
</evidence>
<feature type="transmembrane region" description="Helical" evidence="9">
    <location>
        <begin position="500"/>
        <end position="524"/>
    </location>
</feature>
<feature type="transmembrane region" description="Helical" evidence="9">
    <location>
        <begin position="215"/>
        <end position="233"/>
    </location>
</feature>
<feature type="transmembrane region" description="Helical" evidence="9">
    <location>
        <begin position="383"/>
        <end position="403"/>
    </location>
</feature>
<evidence type="ECO:0000259" key="10">
    <source>
        <dbReference type="Pfam" id="PF00324"/>
    </source>
</evidence>
<sequence>MSSNNQDRQIHNSEIELSSFYISSSAGDDKQDQEVLRSYTECYSNNAEHFRKEDKLRVKKTPWQRFKDSFKKVEAPDLDPSLTDAERSYILATHSNLKRRLYGRHLQMIAIGGSIGSGLFVGSGTALKNGGPASVLLSWLLSGSMMYCTVQALGELAVTYPVSGAFVQYSSRFISPAWGFAMAWNYTLAWCLYLPMELVAASITVKYWNEDVNSAAWVSIFYVVILIINIFGVRGFAESEFVMSLIKVLAIIGFIILAIVLNCGGGPKGDGYIGGKYWRDPGAFHHGFRGFCSVFPLSAISFSGTELIGLTAAETQNPRKILPSAIKQVFWRIVLFYIISLLLVGFLVPYTDHRLLSSSSVDASASPFVIAIENGGIKGLPSVMNAIIMISVISVGNSAVFAASRSMVSLSQQGFGPEILMYVDREGRPLAGVTISLIFGLLCYLAVLPQQNQVFNWLLASSGLSSVVTWGCICISHLRFRYVLKLRGRGPDELPFSAQLGIYGSIYGAVMACVVLVVEFWVALFPINKKGASAESFFQTWLYIPMMLALCAIYMIWKRDCRLLIKLREIDIDTGRGLIDLRMMRDEVAEEREYIAQCPWYYRVYKFWC</sequence>
<keyword evidence="6" id="KW-0029">Amino-acid transport</keyword>
<dbReference type="AlphaFoldDB" id="A0A9W6YMX8"/>
<keyword evidence="8 9" id="KW-0472">Membrane</keyword>
<evidence type="ECO:0000313" key="12">
    <source>
        <dbReference type="Proteomes" id="UP001165063"/>
    </source>
</evidence>
<protein>
    <submittedName>
        <fullName evidence="11">Unnamed protein product</fullName>
    </submittedName>
</protein>
<evidence type="ECO:0000256" key="5">
    <source>
        <dbReference type="ARBA" id="ARBA00022692"/>
    </source>
</evidence>
<dbReference type="InterPro" id="IPR050524">
    <property type="entry name" value="APC_YAT"/>
</dbReference>
<name>A0A9W6YMX8_AMBMO</name>
<dbReference type="PANTHER" id="PTHR43341:SF1">
    <property type="entry name" value="GENERAL AMINO-ACID PERMEASE GAP1"/>
    <property type="match status" value="1"/>
</dbReference>
<dbReference type="Gene3D" id="1.20.1740.10">
    <property type="entry name" value="Amino acid/polyamine transporter I"/>
    <property type="match status" value="1"/>
</dbReference>
<dbReference type="PROSITE" id="PS00218">
    <property type="entry name" value="AMINO_ACID_PERMEASE_1"/>
    <property type="match status" value="1"/>
</dbReference>
<accession>A0A9W6YMX8</accession>
<dbReference type="NCBIfam" id="TIGR00913">
    <property type="entry name" value="2A0310"/>
    <property type="match status" value="1"/>
</dbReference>
<feature type="transmembrane region" description="Helical" evidence="9">
    <location>
        <begin position="454"/>
        <end position="480"/>
    </location>
</feature>
<feature type="domain" description="Amino acid permease/ SLC12A" evidence="10">
    <location>
        <begin position="105"/>
        <end position="561"/>
    </location>
</feature>
<dbReference type="InterPro" id="IPR004840">
    <property type="entry name" value="Amino_acid_permease_CS"/>
</dbReference>
<evidence type="ECO:0000256" key="2">
    <source>
        <dbReference type="ARBA" id="ARBA00006983"/>
    </source>
</evidence>
<evidence type="ECO:0000256" key="9">
    <source>
        <dbReference type="SAM" id="Phobius"/>
    </source>
</evidence>
<keyword evidence="4" id="KW-1003">Cell membrane</keyword>
<evidence type="ECO:0000256" key="8">
    <source>
        <dbReference type="ARBA" id="ARBA00023136"/>
    </source>
</evidence>